<dbReference type="EMBL" id="KK207865">
    <property type="protein sequence ID" value="EZF51665.1"/>
    <property type="molecule type" value="Genomic_DNA"/>
</dbReference>
<reference evidence="1" key="1">
    <citation type="submission" date="2014-02" db="EMBL/GenBank/DDBJ databases">
        <title>The Genome Sequence of Trichophyton rubrum (morphotype fischeri) CBS 288.86.</title>
        <authorList>
            <consortium name="The Broad Institute Genomics Platform"/>
            <person name="Cuomo C.A."/>
            <person name="White T.C."/>
            <person name="Graser Y."/>
            <person name="Martinez-Rossi N."/>
            <person name="Heitman J."/>
            <person name="Young S.K."/>
            <person name="Zeng Q."/>
            <person name="Gargeya S."/>
            <person name="Abouelleil A."/>
            <person name="Alvarado L."/>
            <person name="Chapman S.B."/>
            <person name="Gainer-Dewar J."/>
            <person name="Goldberg J."/>
            <person name="Griggs A."/>
            <person name="Gujja S."/>
            <person name="Hansen M."/>
            <person name="Howarth C."/>
            <person name="Imamovic A."/>
            <person name="Larimer J."/>
            <person name="Martinez D."/>
            <person name="Murphy C."/>
            <person name="Pearson M.D."/>
            <person name="Persinoti G."/>
            <person name="Poon T."/>
            <person name="Priest M."/>
            <person name="Roberts A.D."/>
            <person name="Saif S."/>
            <person name="Shea T.D."/>
            <person name="Sykes S.N."/>
            <person name="Wortman J."/>
            <person name="Nusbaum C."/>
            <person name="Birren B."/>
        </authorList>
    </citation>
    <scope>NUCLEOTIDE SEQUENCE [LARGE SCALE GENOMIC DNA]</scope>
    <source>
        <strain evidence="1">CBS 288.86</strain>
    </source>
</reference>
<dbReference type="InterPro" id="IPR011990">
    <property type="entry name" value="TPR-like_helical_dom_sf"/>
</dbReference>
<dbReference type="HOGENOM" id="CLU_065010_2_0_1"/>
<sequence>MPAMSTDVKRIITFWFNRSPVEWIAGPRGIDDQIRSEFGDLVLKARQNKLDDWEMEPETCLALVVLLDQFSRNIFRGSPDAFSADSKSHELATRAIICGFDKDVTVIQASAFYLPLLHQESLISLVAARSLFENLRQRCVNREEEKWVDMGIDIVNENIRHMQKFGRYPSRNLALGRTNTEAEEEHLEQQANRE</sequence>
<dbReference type="SUPFAM" id="SSF48452">
    <property type="entry name" value="TPR-like"/>
    <property type="match status" value="1"/>
</dbReference>
<name>A0A022VZW8_TRIRU</name>
<dbReference type="InterPro" id="IPR010323">
    <property type="entry name" value="DUF924"/>
</dbReference>
<dbReference type="Gene3D" id="1.25.40.10">
    <property type="entry name" value="Tetratricopeptide repeat domain"/>
    <property type="match status" value="1"/>
</dbReference>
<organism evidence="1">
    <name type="scientific">Trichophyton rubrum CBS 288.86</name>
    <dbReference type="NCBI Taxonomy" id="1215330"/>
    <lineage>
        <taxon>Eukaryota</taxon>
        <taxon>Fungi</taxon>
        <taxon>Dikarya</taxon>
        <taxon>Ascomycota</taxon>
        <taxon>Pezizomycotina</taxon>
        <taxon>Eurotiomycetes</taxon>
        <taxon>Eurotiomycetidae</taxon>
        <taxon>Onygenales</taxon>
        <taxon>Arthrodermataceae</taxon>
        <taxon>Trichophyton</taxon>
    </lineage>
</organism>
<evidence type="ECO:0008006" key="2">
    <source>
        <dbReference type="Google" id="ProtNLM"/>
    </source>
</evidence>
<evidence type="ECO:0000313" key="1">
    <source>
        <dbReference type="EMBL" id="EZF51665.1"/>
    </source>
</evidence>
<dbReference type="Proteomes" id="UP000023758">
    <property type="component" value="Unassembled WGS sequence"/>
</dbReference>
<gene>
    <name evidence="1" type="ORF">H103_05156</name>
</gene>
<dbReference type="Gene3D" id="1.20.58.320">
    <property type="entry name" value="TPR-like"/>
    <property type="match status" value="1"/>
</dbReference>
<dbReference type="Pfam" id="PF06041">
    <property type="entry name" value="DUF924"/>
    <property type="match status" value="1"/>
</dbReference>
<accession>A0A022VZW8</accession>
<protein>
    <recommendedName>
        <fullName evidence="2">DUF924 domain-containing protein</fullName>
    </recommendedName>
</protein>
<dbReference type="OrthoDB" id="414698at2759"/>
<dbReference type="AlphaFoldDB" id="A0A022VZW8"/>
<proteinExistence type="predicted"/>